<protein>
    <recommendedName>
        <fullName evidence="10">ComEC/Rec2-related protein domain-containing protein</fullName>
    </recommendedName>
</protein>
<dbReference type="PANTHER" id="PTHR30619:SF1">
    <property type="entry name" value="RECOMBINATION PROTEIN 2"/>
    <property type="match status" value="1"/>
</dbReference>
<evidence type="ECO:0000313" key="9">
    <source>
        <dbReference type="EMBL" id="KAA6316230.1"/>
    </source>
</evidence>
<evidence type="ECO:0000256" key="1">
    <source>
        <dbReference type="ARBA" id="ARBA00004651"/>
    </source>
</evidence>
<keyword evidence="3 6" id="KW-0812">Transmembrane</keyword>
<dbReference type="GO" id="GO:0005886">
    <property type="term" value="C:plasma membrane"/>
    <property type="evidence" value="ECO:0007669"/>
    <property type="project" value="UniProtKB-SubCell"/>
</dbReference>
<feature type="non-terminal residue" evidence="9">
    <location>
        <position position="1"/>
    </location>
</feature>
<proteinExistence type="predicted"/>
<dbReference type="AlphaFoldDB" id="A0A5J4Q5I1"/>
<keyword evidence="2" id="KW-1003">Cell membrane</keyword>
<keyword evidence="4 6" id="KW-1133">Transmembrane helix</keyword>
<evidence type="ECO:0000256" key="4">
    <source>
        <dbReference type="ARBA" id="ARBA00022989"/>
    </source>
</evidence>
<organism evidence="9">
    <name type="scientific">termite gut metagenome</name>
    <dbReference type="NCBI Taxonomy" id="433724"/>
    <lineage>
        <taxon>unclassified sequences</taxon>
        <taxon>metagenomes</taxon>
        <taxon>organismal metagenomes</taxon>
    </lineage>
</organism>
<feature type="transmembrane region" description="Helical" evidence="6">
    <location>
        <begin position="358"/>
        <end position="378"/>
    </location>
</feature>
<dbReference type="Pfam" id="PF03772">
    <property type="entry name" value="Competence"/>
    <property type="match status" value="1"/>
</dbReference>
<feature type="transmembrane region" description="Helical" evidence="6">
    <location>
        <begin position="418"/>
        <end position="437"/>
    </location>
</feature>
<comment type="caution">
    <text evidence="9">The sequence shown here is derived from an EMBL/GenBank/DDBJ whole genome shotgun (WGS) entry which is preliminary data.</text>
</comment>
<feature type="transmembrane region" description="Helical" evidence="6">
    <location>
        <begin position="444"/>
        <end position="463"/>
    </location>
</feature>
<feature type="domain" description="DUF4131" evidence="8">
    <location>
        <begin position="3"/>
        <end position="126"/>
    </location>
</feature>
<evidence type="ECO:0000256" key="5">
    <source>
        <dbReference type="ARBA" id="ARBA00023136"/>
    </source>
</evidence>
<dbReference type="NCBIfam" id="TIGR00360">
    <property type="entry name" value="ComEC_N-term"/>
    <property type="match status" value="1"/>
</dbReference>
<evidence type="ECO:0008006" key="10">
    <source>
        <dbReference type="Google" id="ProtNLM"/>
    </source>
</evidence>
<name>A0A5J4Q5I1_9ZZZZ</name>
<dbReference type="InterPro" id="IPR004477">
    <property type="entry name" value="ComEC_N"/>
</dbReference>
<keyword evidence="5 6" id="KW-0472">Membrane</keyword>
<evidence type="ECO:0000256" key="6">
    <source>
        <dbReference type="SAM" id="Phobius"/>
    </source>
</evidence>
<feature type="transmembrane region" description="Helical" evidence="6">
    <location>
        <begin position="193"/>
        <end position="212"/>
    </location>
</feature>
<accession>A0A5J4Q5I1</accession>
<gene>
    <name evidence="9" type="ORF">EZS27_033432</name>
</gene>
<feature type="transmembrane region" description="Helical" evidence="6">
    <location>
        <begin position="323"/>
        <end position="346"/>
    </location>
</feature>
<comment type="subcellular location">
    <subcellularLocation>
        <location evidence="1">Cell membrane</location>
        <topology evidence="1">Multi-pass membrane protein</topology>
    </subcellularLocation>
</comment>
<reference evidence="9" key="1">
    <citation type="submission" date="2019-03" db="EMBL/GenBank/DDBJ databases">
        <title>Single cell metagenomics reveals metabolic interactions within the superorganism composed of flagellate Streblomastix strix and complex community of Bacteroidetes bacteria on its surface.</title>
        <authorList>
            <person name="Treitli S.C."/>
            <person name="Kolisko M."/>
            <person name="Husnik F."/>
            <person name="Keeling P."/>
            <person name="Hampl V."/>
        </authorList>
    </citation>
    <scope>NUCLEOTIDE SEQUENCE</scope>
    <source>
        <strain evidence="9">STM</strain>
    </source>
</reference>
<evidence type="ECO:0000259" key="8">
    <source>
        <dbReference type="Pfam" id="PF13567"/>
    </source>
</evidence>
<evidence type="ECO:0000256" key="3">
    <source>
        <dbReference type="ARBA" id="ARBA00022692"/>
    </source>
</evidence>
<feature type="domain" description="ComEC/Rec2-related protein" evidence="7">
    <location>
        <begin position="169"/>
        <end position="439"/>
    </location>
</feature>
<sequence length="466" mass="53184">FVCICFFSAGAALTSWRLQQVSYVFPQSETVYRAVITDRPEAKKQTVLCRARLLECRDSLSITFPRKNVLLYFPKDSISYLLQNGDEVLFSAHLALPSNNNSNTFDYARYLTHKAVSGIGFVKKGRWAVATHNSHRSLRQIASKYQERILLFYTQLDFQDDEYAVLSALTIGYKEELNEDIRESYSVSGASHVLALSGLHVGLLYGLLLFVLKRIPSKKLGMKLFRITIILITLWGFAFITGLSPSVVRSVVMFSLFAFSEFRTGKYIPMNILAAAALLMLLYNPFWVFDVGFQLSFCAVAAILLFQSRLYQMWKVNNRLLGYFWGIITVSVAAQIGVIPLLLLYFSRFSVYFILTNLLVIVLVSGIMYAAMVMLIAAPLPVIPYFVANIVEKLIKALNFTVRRIEQLPYASIDNVQIHPLEAFVFYLIILFWLCYWQFRKAKYVISLLVCVLAICCFHVRLLSFL</sequence>
<dbReference type="PANTHER" id="PTHR30619">
    <property type="entry name" value="DNA INTERNALIZATION/COMPETENCE PROTEIN COMEC/REC2"/>
    <property type="match status" value="1"/>
</dbReference>
<dbReference type="InterPro" id="IPR025405">
    <property type="entry name" value="DUF4131"/>
</dbReference>
<dbReference type="EMBL" id="SNRY01004956">
    <property type="protein sequence ID" value="KAA6316230.1"/>
    <property type="molecule type" value="Genomic_DNA"/>
</dbReference>
<feature type="transmembrane region" description="Helical" evidence="6">
    <location>
        <begin position="267"/>
        <end position="284"/>
    </location>
</feature>
<evidence type="ECO:0000256" key="2">
    <source>
        <dbReference type="ARBA" id="ARBA00022475"/>
    </source>
</evidence>
<feature type="transmembrane region" description="Helical" evidence="6">
    <location>
        <begin position="291"/>
        <end position="311"/>
    </location>
</feature>
<dbReference type="InterPro" id="IPR052159">
    <property type="entry name" value="Competence_DNA_uptake"/>
</dbReference>
<evidence type="ECO:0000259" key="7">
    <source>
        <dbReference type="Pfam" id="PF03772"/>
    </source>
</evidence>
<dbReference type="Pfam" id="PF13567">
    <property type="entry name" value="DUF4131"/>
    <property type="match status" value="1"/>
</dbReference>
<feature type="transmembrane region" description="Helical" evidence="6">
    <location>
        <begin position="224"/>
        <end position="247"/>
    </location>
</feature>